<evidence type="ECO:0000313" key="2">
    <source>
        <dbReference type="Proteomes" id="UP001283361"/>
    </source>
</evidence>
<keyword evidence="2" id="KW-1185">Reference proteome</keyword>
<accession>A0AAE1DDP6</accession>
<evidence type="ECO:0000313" key="1">
    <source>
        <dbReference type="EMBL" id="KAK3765598.1"/>
    </source>
</evidence>
<dbReference type="AlphaFoldDB" id="A0AAE1DDP6"/>
<sequence length="139" mass="15807">MLKLHSLSYLFNAVFSPSLVPLRHSNARTYPVLVEAGAYHTASAISSHPGELIDKTLDSQNRAFWFLFNLKTLLRNIEHSPKRGHIKKKILELSATSAWKTLQENLGDGKQREDRGDHLCPLSHKIEEAFDLCKVRETD</sequence>
<gene>
    <name evidence="1" type="ORF">RRG08_021277</name>
</gene>
<comment type="caution">
    <text evidence="1">The sequence shown here is derived from an EMBL/GenBank/DDBJ whole genome shotgun (WGS) entry which is preliminary data.</text>
</comment>
<proteinExistence type="predicted"/>
<organism evidence="1 2">
    <name type="scientific">Elysia crispata</name>
    <name type="common">lettuce slug</name>
    <dbReference type="NCBI Taxonomy" id="231223"/>
    <lineage>
        <taxon>Eukaryota</taxon>
        <taxon>Metazoa</taxon>
        <taxon>Spiralia</taxon>
        <taxon>Lophotrochozoa</taxon>
        <taxon>Mollusca</taxon>
        <taxon>Gastropoda</taxon>
        <taxon>Heterobranchia</taxon>
        <taxon>Euthyneura</taxon>
        <taxon>Panpulmonata</taxon>
        <taxon>Sacoglossa</taxon>
        <taxon>Placobranchoidea</taxon>
        <taxon>Plakobranchidae</taxon>
        <taxon>Elysia</taxon>
    </lineage>
</organism>
<dbReference type="Proteomes" id="UP001283361">
    <property type="component" value="Unassembled WGS sequence"/>
</dbReference>
<dbReference type="EMBL" id="JAWDGP010004282">
    <property type="protein sequence ID" value="KAK3765598.1"/>
    <property type="molecule type" value="Genomic_DNA"/>
</dbReference>
<protein>
    <submittedName>
        <fullName evidence="1">Uncharacterized protein</fullName>
    </submittedName>
</protein>
<reference evidence="1" key="1">
    <citation type="journal article" date="2023" name="G3 (Bethesda)">
        <title>A reference genome for the long-term kleptoplast-retaining sea slug Elysia crispata morphotype clarki.</title>
        <authorList>
            <person name="Eastman K.E."/>
            <person name="Pendleton A.L."/>
            <person name="Shaikh M.A."/>
            <person name="Suttiyut T."/>
            <person name="Ogas R."/>
            <person name="Tomko P."/>
            <person name="Gavelis G."/>
            <person name="Widhalm J.R."/>
            <person name="Wisecaver J.H."/>
        </authorList>
    </citation>
    <scope>NUCLEOTIDE SEQUENCE</scope>
    <source>
        <strain evidence="1">ECLA1</strain>
    </source>
</reference>
<name>A0AAE1DDP6_9GAST</name>